<reference evidence="3" key="1">
    <citation type="submission" date="2017-02" db="UniProtKB">
        <authorList>
            <consortium name="WormBaseParasite"/>
        </authorList>
    </citation>
    <scope>IDENTIFICATION</scope>
</reference>
<name>A0A0N4ZGR8_PARTI</name>
<evidence type="ECO:0000313" key="3">
    <source>
        <dbReference type="WBParaSite" id="PTRK_0000698700.1"/>
    </source>
</evidence>
<keyword evidence="1" id="KW-0732">Signal</keyword>
<proteinExistence type="predicted"/>
<sequence length="98" mass="11287">MKFFIIFASFIALVASDKLVIKDPTIINDDTLVKTDVIKFPIEIVTIKPKLPKIVSSDDEENEGLIRRYMGYLNDVNKNVKFFMKTKNVNPARVAEFY</sequence>
<organism evidence="2 3">
    <name type="scientific">Parastrongyloides trichosuri</name>
    <name type="common">Possum-specific nematode worm</name>
    <dbReference type="NCBI Taxonomy" id="131310"/>
    <lineage>
        <taxon>Eukaryota</taxon>
        <taxon>Metazoa</taxon>
        <taxon>Ecdysozoa</taxon>
        <taxon>Nematoda</taxon>
        <taxon>Chromadorea</taxon>
        <taxon>Rhabditida</taxon>
        <taxon>Tylenchina</taxon>
        <taxon>Panagrolaimomorpha</taxon>
        <taxon>Strongyloidoidea</taxon>
        <taxon>Strongyloididae</taxon>
        <taxon>Parastrongyloides</taxon>
    </lineage>
</organism>
<accession>A0A0N4ZGR8</accession>
<dbReference type="WBParaSite" id="PTRK_0000698700.1">
    <property type="protein sequence ID" value="PTRK_0000698700.1"/>
    <property type="gene ID" value="PTRK_0000698700"/>
</dbReference>
<dbReference type="AlphaFoldDB" id="A0A0N4ZGR8"/>
<feature type="signal peptide" evidence="1">
    <location>
        <begin position="1"/>
        <end position="16"/>
    </location>
</feature>
<feature type="chain" id="PRO_5005891670" evidence="1">
    <location>
        <begin position="17"/>
        <end position="98"/>
    </location>
</feature>
<evidence type="ECO:0000313" key="2">
    <source>
        <dbReference type="Proteomes" id="UP000038045"/>
    </source>
</evidence>
<keyword evidence="2" id="KW-1185">Reference proteome</keyword>
<evidence type="ECO:0000256" key="1">
    <source>
        <dbReference type="SAM" id="SignalP"/>
    </source>
</evidence>
<dbReference type="Proteomes" id="UP000038045">
    <property type="component" value="Unplaced"/>
</dbReference>
<protein>
    <submittedName>
        <fullName evidence="3">Secreted protein</fullName>
    </submittedName>
</protein>